<comment type="caution">
    <text evidence="3">The sequence shown here is derived from an EMBL/GenBank/DDBJ whole genome shotgun (WGS) entry which is preliminary data.</text>
</comment>
<feature type="signal peptide" evidence="2">
    <location>
        <begin position="1"/>
        <end position="19"/>
    </location>
</feature>
<keyword evidence="2" id="KW-0732">Signal</keyword>
<evidence type="ECO:0008006" key="5">
    <source>
        <dbReference type="Google" id="ProtNLM"/>
    </source>
</evidence>
<dbReference type="Proteomes" id="UP000652761">
    <property type="component" value="Unassembled WGS sequence"/>
</dbReference>
<evidence type="ECO:0000313" key="4">
    <source>
        <dbReference type="Proteomes" id="UP000652761"/>
    </source>
</evidence>
<keyword evidence="4" id="KW-1185">Reference proteome</keyword>
<gene>
    <name evidence="3" type="ORF">Taro_015148</name>
</gene>
<protein>
    <recommendedName>
        <fullName evidence="5">Secreted protein</fullName>
    </recommendedName>
</protein>
<name>A0A843ULJ5_COLES</name>
<sequence length="154" mass="17211">MSNRRHIFTILHVSVLCQAPRVHTPAVNKYVGALLPRTGYGPIAQALDQVLDRSPTLCRTNIFILWPQSFNDKLICRHSPYWCRHHASNTRQNNANWSSSVDTSPGSGSVDTRDSSQNTFWPSWDSVSTLAQVVSTLEAFPEHHLGCFGTAGRH</sequence>
<dbReference type="EMBL" id="NMUH01000647">
    <property type="protein sequence ID" value="MQL82680.1"/>
    <property type="molecule type" value="Genomic_DNA"/>
</dbReference>
<feature type="region of interest" description="Disordered" evidence="1">
    <location>
        <begin position="92"/>
        <end position="115"/>
    </location>
</feature>
<feature type="compositionally biased region" description="Low complexity" evidence="1">
    <location>
        <begin position="98"/>
        <end position="110"/>
    </location>
</feature>
<proteinExistence type="predicted"/>
<reference evidence="3" key="1">
    <citation type="submission" date="2017-07" db="EMBL/GenBank/DDBJ databases">
        <title>Taro Niue Genome Assembly and Annotation.</title>
        <authorList>
            <person name="Atibalentja N."/>
            <person name="Keating K."/>
            <person name="Fields C.J."/>
        </authorList>
    </citation>
    <scope>NUCLEOTIDE SEQUENCE</scope>
    <source>
        <strain evidence="3">Niue_2</strain>
        <tissue evidence="3">Leaf</tissue>
    </source>
</reference>
<evidence type="ECO:0000256" key="2">
    <source>
        <dbReference type="SAM" id="SignalP"/>
    </source>
</evidence>
<feature type="chain" id="PRO_5032296979" description="Secreted protein" evidence="2">
    <location>
        <begin position="20"/>
        <end position="154"/>
    </location>
</feature>
<accession>A0A843ULJ5</accession>
<organism evidence="3 4">
    <name type="scientific">Colocasia esculenta</name>
    <name type="common">Wild taro</name>
    <name type="synonym">Arum esculentum</name>
    <dbReference type="NCBI Taxonomy" id="4460"/>
    <lineage>
        <taxon>Eukaryota</taxon>
        <taxon>Viridiplantae</taxon>
        <taxon>Streptophyta</taxon>
        <taxon>Embryophyta</taxon>
        <taxon>Tracheophyta</taxon>
        <taxon>Spermatophyta</taxon>
        <taxon>Magnoliopsida</taxon>
        <taxon>Liliopsida</taxon>
        <taxon>Araceae</taxon>
        <taxon>Aroideae</taxon>
        <taxon>Colocasieae</taxon>
        <taxon>Colocasia</taxon>
    </lineage>
</organism>
<evidence type="ECO:0000313" key="3">
    <source>
        <dbReference type="EMBL" id="MQL82680.1"/>
    </source>
</evidence>
<dbReference type="AlphaFoldDB" id="A0A843ULJ5"/>
<evidence type="ECO:0000256" key="1">
    <source>
        <dbReference type="SAM" id="MobiDB-lite"/>
    </source>
</evidence>